<dbReference type="GeneID" id="19398320"/>
<evidence type="ECO:0000313" key="2">
    <source>
        <dbReference type="Proteomes" id="UP000016935"/>
    </source>
</evidence>
<reference evidence="1 2" key="2">
    <citation type="journal article" date="2013" name="PLoS Genet.">
        <title>Comparative genome structure, secondary metabolite, and effector coding capacity across Cochliobolus pathogens.</title>
        <authorList>
            <person name="Condon B.J."/>
            <person name="Leng Y."/>
            <person name="Wu D."/>
            <person name="Bushley K.E."/>
            <person name="Ohm R.A."/>
            <person name="Otillar R."/>
            <person name="Martin J."/>
            <person name="Schackwitz W."/>
            <person name="Grimwood J."/>
            <person name="MohdZainudin N."/>
            <person name="Xue C."/>
            <person name="Wang R."/>
            <person name="Manning V.A."/>
            <person name="Dhillon B."/>
            <person name="Tu Z.J."/>
            <person name="Steffenson B.J."/>
            <person name="Salamov A."/>
            <person name="Sun H."/>
            <person name="Lowry S."/>
            <person name="LaButti K."/>
            <person name="Han J."/>
            <person name="Copeland A."/>
            <person name="Lindquist E."/>
            <person name="Barry K."/>
            <person name="Schmutz J."/>
            <person name="Baker S.E."/>
            <person name="Ciuffetti L.M."/>
            <person name="Grigoriev I.V."/>
            <person name="Zhong S."/>
            <person name="Turgeon B.G."/>
        </authorList>
    </citation>
    <scope>NUCLEOTIDE SEQUENCE [LARGE SCALE GENOMIC DNA]</scope>
    <source>
        <strain evidence="2">28A</strain>
    </source>
</reference>
<protein>
    <submittedName>
        <fullName evidence="1">Uncharacterized protein</fullName>
    </submittedName>
</protein>
<reference evidence="1 2" key="1">
    <citation type="journal article" date="2012" name="PLoS Pathog.">
        <title>Diverse lifestyles and strategies of plant pathogenesis encoded in the genomes of eighteen Dothideomycetes fungi.</title>
        <authorList>
            <person name="Ohm R.A."/>
            <person name="Feau N."/>
            <person name="Henrissat B."/>
            <person name="Schoch C.L."/>
            <person name="Horwitz B.A."/>
            <person name="Barry K.W."/>
            <person name="Condon B.J."/>
            <person name="Copeland A.C."/>
            <person name="Dhillon B."/>
            <person name="Glaser F."/>
            <person name="Hesse C.N."/>
            <person name="Kosti I."/>
            <person name="LaButti K."/>
            <person name="Lindquist E.A."/>
            <person name="Lucas S."/>
            <person name="Salamov A.A."/>
            <person name="Bradshaw R.E."/>
            <person name="Ciuffetti L."/>
            <person name="Hamelin R.C."/>
            <person name="Kema G.H.J."/>
            <person name="Lawrence C."/>
            <person name="Scott J.A."/>
            <person name="Spatafora J.W."/>
            <person name="Turgeon B.G."/>
            <person name="de Wit P.J.G.M."/>
            <person name="Zhong S."/>
            <person name="Goodwin S.B."/>
            <person name="Grigoriev I.V."/>
        </authorList>
    </citation>
    <scope>NUCLEOTIDE SEQUENCE [LARGE SCALE GENOMIC DNA]</scope>
    <source>
        <strain evidence="2">28A</strain>
    </source>
</reference>
<keyword evidence="2" id="KW-1185">Reference proteome</keyword>
<dbReference type="EMBL" id="KB908481">
    <property type="protein sequence ID" value="EOA91553.1"/>
    <property type="molecule type" value="Genomic_DNA"/>
</dbReference>
<proteinExistence type="predicted"/>
<accession>R0KFF4</accession>
<dbReference type="AlphaFoldDB" id="R0KFF4"/>
<dbReference type="HOGENOM" id="CLU_2851169_0_0_1"/>
<gene>
    <name evidence="1" type="ORF">SETTUDRAFT_162244</name>
</gene>
<sequence length="65" mass="7422">MRTGSLSCSTELLKSLALWRLLGYLRCCCPLKVRFKRRRRLSERRESGLLGHAAVAQDHVSVQHA</sequence>
<dbReference type="RefSeq" id="XP_008020719.1">
    <property type="nucleotide sequence ID" value="XM_008022528.1"/>
</dbReference>
<organism evidence="1 2">
    <name type="scientific">Exserohilum turcicum (strain 28A)</name>
    <name type="common">Northern leaf blight fungus</name>
    <name type="synonym">Setosphaeria turcica</name>
    <dbReference type="NCBI Taxonomy" id="671987"/>
    <lineage>
        <taxon>Eukaryota</taxon>
        <taxon>Fungi</taxon>
        <taxon>Dikarya</taxon>
        <taxon>Ascomycota</taxon>
        <taxon>Pezizomycotina</taxon>
        <taxon>Dothideomycetes</taxon>
        <taxon>Pleosporomycetidae</taxon>
        <taxon>Pleosporales</taxon>
        <taxon>Pleosporineae</taxon>
        <taxon>Pleosporaceae</taxon>
        <taxon>Exserohilum</taxon>
    </lineage>
</organism>
<name>R0KFF4_EXST2</name>
<evidence type="ECO:0000313" key="1">
    <source>
        <dbReference type="EMBL" id="EOA91553.1"/>
    </source>
</evidence>
<dbReference type="Proteomes" id="UP000016935">
    <property type="component" value="Unassembled WGS sequence"/>
</dbReference>